<sequence>AKEVPPLMLVPLLVLTIGAIFAGQTFSYSWFVDPKDIPHTKGALPFILTAIGVAGIVSGFFLYRGRDQEPYPVQVLARKFYLDEIYIILVRIFQDAVAWVAKKIDELLIDGLLVRGGARLVTEIGSMLRGMQSGNLQGYAFLFGVGVILVLYIINAAIG</sequence>
<dbReference type="AlphaFoldDB" id="A0A383E341"/>
<feature type="non-terminal residue" evidence="2">
    <location>
        <position position="1"/>
    </location>
</feature>
<keyword evidence="1" id="KW-1133">Transmembrane helix</keyword>
<keyword evidence="1" id="KW-0812">Transmembrane</keyword>
<keyword evidence="1" id="KW-0472">Membrane</keyword>
<organism evidence="2">
    <name type="scientific">marine metagenome</name>
    <dbReference type="NCBI Taxonomy" id="408172"/>
    <lineage>
        <taxon>unclassified sequences</taxon>
        <taxon>metagenomes</taxon>
        <taxon>ecological metagenomes</taxon>
    </lineage>
</organism>
<accession>A0A383E341</accession>
<gene>
    <name evidence="2" type="ORF">METZ01_LOCUS504096</name>
</gene>
<feature type="transmembrane region" description="Helical" evidence="1">
    <location>
        <begin position="136"/>
        <end position="158"/>
    </location>
</feature>
<evidence type="ECO:0000313" key="2">
    <source>
        <dbReference type="EMBL" id="SVE51242.1"/>
    </source>
</evidence>
<dbReference type="EMBL" id="UINC01222449">
    <property type="protein sequence ID" value="SVE51242.1"/>
    <property type="molecule type" value="Genomic_DNA"/>
</dbReference>
<feature type="transmembrane region" description="Helical" evidence="1">
    <location>
        <begin position="7"/>
        <end position="31"/>
    </location>
</feature>
<name>A0A383E341_9ZZZZ</name>
<evidence type="ECO:0000256" key="1">
    <source>
        <dbReference type="SAM" id="Phobius"/>
    </source>
</evidence>
<evidence type="ECO:0008006" key="3">
    <source>
        <dbReference type="Google" id="ProtNLM"/>
    </source>
</evidence>
<protein>
    <recommendedName>
        <fullName evidence="3">NADH-quinone oxidoreductase subunit L</fullName>
    </recommendedName>
</protein>
<reference evidence="2" key="1">
    <citation type="submission" date="2018-05" db="EMBL/GenBank/DDBJ databases">
        <authorList>
            <person name="Lanie J.A."/>
            <person name="Ng W.-L."/>
            <person name="Kazmierczak K.M."/>
            <person name="Andrzejewski T.M."/>
            <person name="Davidsen T.M."/>
            <person name="Wayne K.J."/>
            <person name="Tettelin H."/>
            <person name="Glass J.I."/>
            <person name="Rusch D."/>
            <person name="Podicherti R."/>
            <person name="Tsui H.-C.T."/>
            <person name="Winkler M.E."/>
        </authorList>
    </citation>
    <scope>NUCLEOTIDE SEQUENCE</scope>
</reference>
<dbReference type="Gene3D" id="1.20.5.2700">
    <property type="match status" value="1"/>
</dbReference>
<proteinExistence type="predicted"/>
<feature type="transmembrane region" description="Helical" evidence="1">
    <location>
        <begin position="43"/>
        <end position="63"/>
    </location>
</feature>